<feature type="transmembrane region" description="Helical" evidence="2">
    <location>
        <begin position="139"/>
        <end position="159"/>
    </location>
</feature>
<feature type="transmembrane region" description="Helical" evidence="2">
    <location>
        <begin position="425"/>
        <end position="446"/>
    </location>
</feature>
<name>A0AAP7CED8_9CORY</name>
<dbReference type="RefSeq" id="WP_167617542.1">
    <property type="nucleotide sequence ID" value="NZ_JAAUVV010000039.1"/>
</dbReference>
<evidence type="ECO:0000256" key="2">
    <source>
        <dbReference type="SAM" id="Phobius"/>
    </source>
</evidence>
<dbReference type="EMBL" id="JAAUVV010000039">
    <property type="protein sequence ID" value="NJJ04998.1"/>
    <property type="molecule type" value="Genomic_DNA"/>
</dbReference>
<dbReference type="AlphaFoldDB" id="A0AAP7CED8"/>
<evidence type="ECO:0000313" key="4">
    <source>
        <dbReference type="Proteomes" id="UP000591626"/>
    </source>
</evidence>
<feature type="transmembrane region" description="Helical" evidence="2">
    <location>
        <begin position="229"/>
        <end position="253"/>
    </location>
</feature>
<comment type="caution">
    <text evidence="3">The sequence shown here is derived from an EMBL/GenBank/DDBJ whole genome shotgun (WGS) entry which is preliminary data.</text>
</comment>
<protein>
    <submittedName>
        <fullName evidence="3">Uncharacterized protein</fullName>
    </submittedName>
</protein>
<feature type="region of interest" description="Disordered" evidence="1">
    <location>
        <begin position="1"/>
        <end position="22"/>
    </location>
</feature>
<reference evidence="3 4" key="1">
    <citation type="submission" date="2020-03" db="EMBL/GenBank/DDBJ databases">
        <title>Draft genome sequences of bacterial isolates from the female urobiome.</title>
        <authorList>
            <person name="Miller-Ensminger T."/>
            <person name="Wolfe A.J."/>
            <person name="Putonti C."/>
        </authorList>
    </citation>
    <scope>NUCLEOTIDE SEQUENCE [LARGE SCALE GENOMIC DNA]</scope>
    <source>
        <strain evidence="3 4">UMB8490</strain>
    </source>
</reference>
<sequence length="517" mass="56873">MEADKTRSKVVSEEDSGRNDELDSKNLSDFEFDARLAESIFSFTDFARSCFRASVLCVCTVPVTALAAYNVGVLLAPPVHKIPSLAYSDSLRSALEPTDPSSCDLLEDASYPPSAAFSANFDTAICSDLFRFASVNISYGDIWSIWAAVVALLVAVSVFKNTLNRTYESHLARAENYVAEVLDSPAGTTQFPAIESGEPEGIGDGGNSGNTISKRRIEQFFRAVRSYQFWRVGLVVAQLLGLLWMFTLSNIFVGSELAESLMENQNVKDFAPPEDSINGIRVAYELVKQGMHPRYLTLHMVGLLMLVYLVAEAAQPLSASSAAGLSKLSRLADRSRLFRLESAIKSLGTPKFSTCEWRISVVGIALVGWTAFRLALWRAGVAGGIGEKVLLFACCVQWVATNQWIGRRIANRLRWVEPDLGFPSYWGVMRVLMFWLFSLTVVAAAVQQYSADPVEGLLIVLAVPVFAIGLRSCAGWLIGKSKGPCQIWGIRSIVNRYDRMRLDGLKAEKTDLLRSSH</sequence>
<keyword evidence="2" id="KW-1133">Transmembrane helix</keyword>
<gene>
    <name evidence="3" type="ORF">HC138_11730</name>
</gene>
<organism evidence="3 4">
    <name type="scientific">Corynebacterium coyleae</name>
    <dbReference type="NCBI Taxonomy" id="53374"/>
    <lineage>
        <taxon>Bacteria</taxon>
        <taxon>Bacillati</taxon>
        <taxon>Actinomycetota</taxon>
        <taxon>Actinomycetes</taxon>
        <taxon>Mycobacteriales</taxon>
        <taxon>Corynebacteriaceae</taxon>
        <taxon>Corynebacterium</taxon>
    </lineage>
</organism>
<feature type="transmembrane region" description="Helical" evidence="2">
    <location>
        <begin position="458"/>
        <end position="478"/>
    </location>
</feature>
<keyword evidence="2" id="KW-0472">Membrane</keyword>
<proteinExistence type="predicted"/>
<evidence type="ECO:0000256" key="1">
    <source>
        <dbReference type="SAM" id="MobiDB-lite"/>
    </source>
</evidence>
<accession>A0AAP7CED8</accession>
<feature type="transmembrane region" description="Helical" evidence="2">
    <location>
        <begin position="295"/>
        <end position="311"/>
    </location>
</feature>
<feature type="transmembrane region" description="Helical" evidence="2">
    <location>
        <begin position="357"/>
        <end position="377"/>
    </location>
</feature>
<evidence type="ECO:0000313" key="3">
    <source>
        <dbReference type="EMBL" id="NJJ04998.1"/>
    </source>
</evidence>
<dbReference type="Proteomes" id="UP000591626">
    <property type="component" value="Unassembled WGS sequence"/>
</dbReference>
<keyword evidence="2" id="KW-0812">Transmembrane</keyword>